<evidence type="ECO:0000313" key="2">
    <source>
        <dbReference type="EMBL" id="MFC3137723.1"/>
    </source>
</evidence>
<dbReference type="RefSeq" id="WP_248935042.1">
    <property type="nucleotide sequence ID" value="NZ_JAKILF010000002.1"/>
</dbReference>
<evidence type="ECO:0000313" key="3">
    <source>
        <dbReference type="Proteomes" id="UP001595621"/>
    </source>
</evidence>
<dbReference type="Proteomes" id="UP001595621">
    <property type="component" value="Unassembled WGS sequence"/>
</dbReference>
<dbReference type="PANTHER" id="PTHR39966:SF1">
    <property type="entry name" value="HEMERYTHRIN-LIKE DOMAIN-CONTAINING PROTEIN"/>
    <property type="match status" value="1"/>
</dbReference>
<comment type="caution">
    <text evidence="2">The sequence shown here is derived from an EMBL/GenBank/DDBJ whole genome shotgun (WGS) entry which is preliminary data.</text>
</comment>
<dbReference type="InterPro" id="IPR012312">
    <property type="entry name" value="Hemerythrin-like"/>
</dbReference>
<reference evidence="3" key="1">
    <citation type="journal article" date="2019" name="Int. J. Syst. Evol. Microbiol.">
        <title>The Global Catalogue of Microorganisms (GCM) 10K type strain sequencing project: providing services to taxonomists for standard genome sequencing and annotation.</title>
        <authorList>
            <consortium name="The Broad Institute Genomics Platform"/>
            <consortium name="The Broad Institute Genome Sequencing Center for Infectious Disease"/>
            <person name="Wu L."/>
            <person name="Ma J."/>
        </authorList>
    </citation>
    <scope>NUCLEOTIDE SEQUENCE [LARGE SCALE GENOMIC DNA]</scope>
    <source>
        <strain evidence="3">KCTC 52277</strain>
    </source>
</reference>
<accession>A0ABV7GBG1</accession>
<feature type="domain" description="Hemerythrin-like" evidence="1">
    <location>
        <begin position="3"/>
        <end position="134"/>
    </location>
</feature>
<evidence type="ECO:0000259" key="1">
    <source>
        <dbReference type="Pfam" id="PF01814"/>
    </source>
</evidence>
<sequence>MLKRLQQDHKNISVLLNILAKQSQQLVLAEPVNFRIMMDVIEYMLAYSEHSHHPVEDIVYRYYSDNTPQAELSDRMLSQHKALTESTESLHQTLQQVLNDQPVTTELLQTELEQFIRQQRSHMQYEEEIVFPMLREHISEQGWEAVADLCQEMLIHDPLFSDKVSVECHRLRAMVSESGGE</sequence>
<dbReference type="Gene3D" id="1.20.120.520">
    <property type="entry name" value="nmb1532 protein domain like"/>
    <property type="match status" value="1"/>
</dbReference>
<gene>
    <name evidence="2" type="ORF">ACFOE0_05895</name>
</gene>
<proteinExistence type="predicted"/>
<dbReference type="EMBL" id="JBHRTD010000006">
    <property type="protein sequence ID" value="MFC3137723.1"/>
    <property type="molecule type" value="Genomic_DNA"/>
</dbReference>
<dbReference type="Pfam" id="PF01814">
    <property type="entry name" value="Hemerythrin"/>
    <property type="match status" value="1"/>
</dbReference>
<dbReference type="CDD" id="cd12108">
    <property type="entry name" value="Hr-like"/>
    <property type="match status" value="1"/>
</dbReference>
<dbReference type="PANTHER" id="PTHR39966">
    <property type="entry name" value="BLL2471 PROTEIN-RELATED"/>
    <property type="match status" value="1"/>
</dbReference>
<organism evidence="2 3">
    <name type="scientific">Shewanella submarina</name>
    <dbReference type="NCBI Taxonomy" id="2016376"/>
    <lineage>
        <taxon>Bacteria</taxon>
        <taxon>Pseudomonadati</taxon>
        <taxon>Pseudomonadota</taxon>
        <taxon>Gammaproteobacteria</taxon>
        <taxon>Alteromonadales</taxon>
        <taxon>Shewanellaceae</taxon>
        <taxon>Shewanella</taxon>
    </lineage>
</organism>
<name>A0ABV7GBG1_9GAMM</name>
<protein>
    <submittedName>
        <fullName evidence="2">Hemerythrin domain-containing protein</fullName>
    </submittedName>
</protein>
<keyword evidence="3" id="KW-1185">Reference proteome</keyword>